<evidence type="ECO:0000256" key="3">
    <source>
        <dbReference type="ARBA" id="ARBA00022475"/>
    </source>
</evidence>
<dbReference type="PANTHER" id="PTHR32089:SF117">
    <property type="entry name" value="METHYL ACCEPTING SENSORY TRANSDUCER WITH CACHE_1 SMALL MOLECULE BINDING DOMAIN"/>
    <property type="match status" value="1"/>
</dbReference>
<keyword evidence="19" id="KW-1185">Reference proteome</keyword>
<dbReference type="GO" id="GO:0043200">
    <property type="term" value="P:response to amino acid"/>
    <property type="evidence" value="ECO:0007669"/>
    <property type="project" value="UniProtKB-ARBA"/>
</dbReference>
<keyword evidence="4" id="KW-0488">Methylation</keyword>
<dbReference type="EMBL" id="BBMR01000012">
    <property type="protein sequence ID" value="GAL22293.1"/>
    <property type="molecule type" value="Genomic_DNA"/>
</dbReference>
<feature type="domain" description="HAMP" evidence="17">
    <location>
        <begin position="296"/>
        <end position="350"/>
    </location>
</feature>
<feature type="chain" id="PRO_5001863016" evidence="15">
    <location>
        <begin position="29"/>
        <end position="627"/>
    </location>
</feature>
<dbReference type="GO" id="GO:0007165">
    <property type="term" value="P:signal transduction"/>
    <property type="evidence" value="ECO:0007669"/>
    <property type="project" value="UniProtKB-KW"/>
</dbReference>
<feature type="transmembrane region" description="Helical" evidence="14">
    <location>
        <begin position="276"/>
        <end position="299"/>
    </location>
</feature>
<feature type="signal peptide" evidence="15">
    <location>
        <begin position="1"/>
        <end position="28"/>
    </location>
</feature>
<evidence type="ECO:0000256" key="4">
    <source>
        <dbReference type="ARBA" id="ARBA00022481"/>
    </source>
</evidence>
<evidence type="ECO:0000256" key="10">
    <source>
        <dbReference type="ARBA" id="ARBA00023224"/>
    </source>
</evidence>
<evidence type="ECO:0000313" key="18">
    <source>
        <dbReference type="EMBL" id="GAL22293.1"/>
    </source>
</evidence>
<dbReference type="PANTHER" id="PTHR32089">
    <property type="entry name" value="METHYL-ACCEPTING CHEMOTAXIS PROTEIN MCPB"/>
    <property type="match status" value="1"/>
</dbReference>
<dbReference type="Pfam" id="PF00672">
    <property type="entry name" value="HAMP"/>
    <property type="match status" value="1"/>
</dbReference>
<accession>A0A090S642</accession>
<dbReference type="InterPro" id="IPR029151">
    <property type="entry name" value="Sensor-like_sf"/>
</dbReference>
<dbReference type="GO" id="GO:0005886">
    <property type="term" value="C:plasma membrane"/>
    <property type="evidence" value="ECO:0007669"/>
    <property type="project" value="UniProtKB-SubCell"/>
</dbReference>
<dbReference type="Gene3D" id="1.10.287.950">
    <property type="entry name" value="Methyl-accepting chemotaxis protein"/>
    <property type="match status" value="1"/>
</dbReference>
<dbReference type="InterPro" id="IPR003660">
    <property type="entry name" value="HAMP_dom"/>
</dbReference>
<keyword evidence="13" id="KW-0175">Coiled coil</keyword>
<feature type="coiled-coil region" evidence="13">
    <location>
        <begin position="594"/>
        <end position="621"/>
    </location>
</feature>
<dbReference type="PROSITE" id="PS50111">
    <property type="entry name" value="CHEMOTAXIS_TRANSDUC_2"/>
    <property type="match status" value="1"/>
</dbReference>
<dbReference type="Pfam" id="PF00015">
    <property type="entry name" value="MCPsignal"/>
    <property type="match status" value="1"/>
</dbReference>
<proteinExistence type="inferred from homology"/>
<evidence type="ECO:0000256" key="5">
    <source>
        <dbReference type="ARBA" id="ARBA00022500"/>
    </source>
</evidence>
<gene>
    <name evidence="18" type="ORF">JCM19235_2988</name>
</gene>
<dbReference type="CDD" id="cd12912">
    <property type="entry name" value="PDC2_MCP_like"/>
    <property type="match status" value="1"/>
</dbReference>
<keyword evidence="5" id="KW-0145">Chemotaxis</keyword>
<evidence type="ECO:0000259" key="16">
    <source>
        <dbReference type="PROSITE" id="PS50111"/>
    </source>
</evidence>
<evidence type="ECO:0000259" key="17">
    <source>
        <dbReference type="PROSITE" id="PS50885"/>
    </source>
</evidence>
<dbReference type="PROSITE" id="PS50885">
    <property type="entry name" value="HAMP"/>
    <property type="match status" value="1"/>
</dbReference>
<dbReference type="PRINTS" id="PR00260">
    <property type="entry name" value="CHEMTRNSDUCR"/>
</dbReference>
<dbReference type="Gene3D" id="3.30.450.20">
    <property type="entry name" value="PAS domain"/>
    <property type="match status" value="2"/>
</dbReference>
<dbReference type="GO" id="GO:0016597">
    <property type="term" value="F:amino acid binding"/>
    <property type="evidence" value="ECO:0007669"/>
    <property type="project" value="UniProtKB-ARBA"/>
</dbReference>
<feature type="domain" description="Methyl-accepting transducer" evidence="16">
    <location>
        <begin position="355"/>
        <end position="591"/>
    </location>
</feature>
<organism evidence="18 19">
    <name type="scientific">Vibrio maritimus</name>
    <dbReference type="NCBI Taxonomy" id="990268"/>
    <lineage>
        <taxon>Bacteria</taxon>
        <taxon>Pseudomonadati</taxon>
        <taxon>Pseudomonadota</taxon>
        <taxon>Gammaproteobacteria</taxon>
        <taxon>Vibrionales</taxon>
        <taxon>Vibrionaceae</taxon>
        <taxon>Vibrio</taxon>
    </lineage>
</organism>
<dbReference type="Pfam" id="PF02743">
    <property type="entry name" value="dCache_1"/>
    <property type="match status" value="1"/>
</dbReference>
<comment type="similarity">
    <text evidence="11">Belongs to the methyl-accepting chemotaxis (MCP) protein family.</text>
</comment>
<dbReference type="CDD" id="cd11386">
    <property type="entry name" value="MCP_signal"/>
    <property type="match status" value="1"/>
</dbReference>
<dbReference type="CDD" id="cd06225">
    <property type="entry name" value="HAMP"/>
    <property type="match status" value="1"/>
</dbReference>
<evidence type="ECO:0000256" key="6">
    <source>
        <dbReference type="ARBA" id="ARBA00022519"/>
    </source>
</evidence>
<evidence type="ECO:0000256" key="14">
    <source>
        <dbReference type="SAM" id="Phobius"/>
    </source>
</evidence>
<dbReference type="InterPro" id="IPR033479">
    <property type="entry name" value="dCache_1"/>
</dbReference>
<keyword evidence="3" id="KW-1003">Cell membrane</keyword>
<keyword evidence="15" id="KW-0732">Signal</keyword>
<keyword evidence="6" id="KW-0997">Cell inner membrane</keyword>
<dbReference type="SUPFAM" id="SSF58104">
    <property type="entry name" value="Methyl-accepting chemotaxis protein (MCP) signaling domain"/>
    <property type="match status" value="1"/>
</dbReference>
<dbReference type="CDD" id="cd12913">
    <property type="entry name" value="PDC1_MCP_like"/>
    <property type="match status" value="1"/>
</dbReference>
<evidence type="ECO:0000256" key="1">
    <source>
        <dbReference type="ARBA" id="ARBA00004533"/>
    </source>
</evidence>
<comment type="subcellular location">
    <subcellularLocation>
        <location evidence="1">Cell inner membrane</location>
    </subcellularLocation>
    <subcellularLocation>
        <location evidence="2">Cell membrane</location>
        <topology evidence="2">Multi-pass membrane protein</topology>
    </subcellularLocation>
</comment>
<dbReference type="AlphaFoldDB" id="A0A090S642"/>
<evidence type="ECO:0000256" key="7">
    <source>
        <dbReference type="ARBA" id="ARBA00022692"/>
    </source>
</evidence>
<dbReference type="SMART" id="SM00283">
    <property type="entry name" value="MA"/>
    <property type="match status" value="1"/>
</dbReference>
<keyword evidence="9 14" id="KW-0472">Membrane</keyword>
<evidence type="ECO:0000256" key="13">
    <source>
        <dbReference type="SAM" id="Coils"/>
    </source>
</evidence>
<dbReference type="Proteomes" id="UP000029228">
    <property type="component" value="Unassembled WGS sequence"/>
</dbReference>
<keyword evidence="10 12" id="KW-0807">Transducer</keyword>
<dbReference type="OrthoDB" id="2489132at2"/>
<evidence type="ECO:0000256" key="11">
    <source>
        <dbReference type="ARBA" id="ARBA00029447"/>
    </source>
</evidence>
<reference evidence="18 19" key="1">
    <citation type="submission" date="2014-09" db="EMBL/GenBank/DDBJ databases">
        <title>Vibrio maritimus JCM 19235. (C45) whole genome shotgun sequence.</title>
        <authorList>
            <person name="Sawabe T."/>
            <person name="Meirelles P."/>
            <person name="Nakanishi M."/>
            <person name="Sayaka M."/>
            <person name="Hattori M."/>
            <person name="Ohkuma M."/>
        </authorList>
    </citation>
    <scope>NUCLEOTIDE SEQUENCE [LARGE SCALE GENOMIC DNA]</scope>
    <source>
        <strain evidence="19">JCM19235</strain>
    </source>
</reference>
<name>A0A090S642_9VIBR</name>
<keyword evidence="7 14" id="KW-0812">Transmembrane</keyword>
<sequence>MNLSLRQKLIAATLSAVVLMAVALTILAANQLSSQTNAAINARAHNVSYAAVEGIKNWVDIRTKIASAFNGFAGEQDKVPYLQQARIAGGFDDIFFGTPSGEMHRSHPERNRADYDPRTRPWYQDAKAANKQIITEAYQDAITNALLVTIAEPVRTNGRLAGIVGADVLIDQLVDDVISLNVGKNASAMLIDLTNGTFLAHPNKSLLLKPVTALGQNFNTQTIQQKVADRSILDVTLSGSEKLMFFSQVPGTNWVFAIELDKETELAGHKTALTQLIITSVIVLVFVAIIASWLMSFLVNELARVSKALKEIASGEGDLTQRLEPRSKDEVGQLARNFNTFVSYMHETVMHLKDVSVALSDQAKDTATHARVRSQRIQTQQDEINMVATAINEMAAATQEIANNADMTASNSSEAVGASTHGAGQVSQTQSSIQNLAAEVDVATSVIQELEIHGNSINTILSTIQDIAEQTNLLALNAAIEAARAGEQGRGFAVVADEVRVLSQRTHASTQEIQNTIETLQATTAKAVGIMGDSRGLAETSVDDANSAAASLTQIHAAVEQISDMAAQIATAAEEQASVTSEITRNTQGIRDVSDELAEEAQEAAQQAVELSDLSQKLESEIGRFKI</sequence>
<dbReference type="FunFam" id="3.30.450.20:FF:000048">
    <property type="entry name" value="Methyl-accepting chemotaxis protein"/>
    <property type="match status" value="1"/>
</dbReference>
<dbReference type="SMART" id="SM00304">
    <property type="entry name" value="HAMP"/>
    <property type="match status" value="2"/>
</dbReference>
<evidence type="ECO:0000256" key="2">
    <source>
        <dbReference type="ARBA" id="ARBA00004651"/>
    </source>
</evidence>
<dbReference type="GO" id="GO:0004888">
    <property type="term" value="F:transmembrane signaling receptor activity"/>
    <property type="evidence" value="ECO:0007669"/>
    <property type="project" value="InterPro"/>
</dbReference>
<protein>
    <submittedName>
        <fullName evidence="18">Methyl-accepting chemotaxis protein</fullName>
    </submittedName>
</protein>
<dbReference type="STRING" id="990268.JCM19235_2988"/>
<dbReference type="GO" id="GO:0006935">
    <property type="term" value="P:chemotaxis"/>
    <property type="evidence" value="ECO:0007669"/>
    <property type="project" value="UniProtKB-KW"/>
</dbReference>
<evidence type="ECO:0000313" key="19">
    <source>
        <dbReference type="Proteomes" id="UP000029228"/>
    </source>
</evidence>
<comment type="caution">
    <text evidence="18">The sequence shown here is derived from an EMBL/GenBank/DDBJ whole genome shotgun (WGS) entry which is preliminary data.</text>
</comment>
<dbReference type="SUPFAM" id="SSF103190">
    <property type="entry name" value="Sensory domain-like"/>
    <property type="match status" value="1"/>
</dbReference>
<dbReference type="InterPro" id="IPR004089">
    <property type="entry name" value="MCPsignal_dom"/>
</dbReference>
<dbReference type="FunFam" id="1.10.287.950:FF:000001">
    <property type="entry name" value="Methyl-accepting chemotaxis sensory transducer"/>
    <property type="match status" value="1"/>
</dbReference>
<evidence type="ECO:0000256" key="12">
    <source>
        <dbReference type="PROSITE-ProRule" id="PRU00284"/>
    </source>
</evidence>
<evidence type="ECO:0000256" key="8">
    <source>
        <dbReference type="ARBA" id="ARBA00022989"/>
    </source>
</evidence>
<dbReference type="InterPro" id="IPR004090">
    <property type="entry name" value="Chemotax_Me-accpt_rcpt"/>
</dbReference>
<keyword evidence="8 14" id="KW-1133">Transmembrane helix</keyword>
<evidence type="ECO:0000256" key="15">
    <source>
        <dbReference type="SAM" id="SignalP"/>
    </source>
</evidence>
<evidence type="ECO:0000256" key="9">
    <source>
        <dbReference type="ARBA" id="ARBA00023136"/>
    </source>
</evidence>